<dbReference type="Proteomes" id="UP000694044">
    <property type="component" value="Unassembled WGS sequence"/>
</dbReference>
<feature type="compositionally biased region" description="Low complexity" evidence="11">
    <location>
        <begin position="597"/>
        <end position="608"/>
    </location>
</feature>
<dbReference type="GO" id="GO:0005930">
    <property type="term" value="C:axoneme"/>
    <property type="evidence" value="ECO:0007669"/>
    <property type="project" value="UniProtKB-SubCell"/>
</dbReference>
<dbReference type="AlphaFoldDB" id="A0A8T1VEU6"/>
<dbReference type="EMBL" id="JAGDFM010000335">
    <property type="protein sequence ID" value="KAG7379685.1"/>
    <property type="molecule type" value="Genomic_DNA"/>
</dbReference>
<name>A0A8T1VEU6_9STRA</name>
<evidence type="ECO:0000256" key="5">
    <source>
        <dbReference type="ARBA" id="ARBA00023054"/>
    </source>
</evidence>
<feature type="compositionally biased region" description="Low complexity" evidence="11">
    <location>
        <begin position="141"/>
        <end position="163"/>
    </location>
</feature>
<dbReference type="InterPro" id="IPR040468">
    <property type="entry name" value="TRAF3IP1_N"/>
</dbReference>
<feature type="domain" description="TRAF3-interacting protein 1 N-terminal" evidence="12">
    <location>
        <begin position="9"/>
        <end position="119"/>
    </location>
</feature>
<feature type="compositionally biased region" description="Acidic residues" evidence="11">
    <location>
        <begin position="537"/>
        <end position="546"/>
    </location>
</feature>
<evidence type="ECO:0000256" key="2">
    <source>
        <dbReference type="ARBA" id="ARBA00004430"/>
    </source>
</evidence>
<dbReference type="InterPro" id="IPR041476">
    <property type="entry name" value="TRAF3IP1_C"/>
</dbReference>
<evidence type="ECO:0000259" key="13">
    <source>
        <dbReference type="Pfam" id="PF17749"/>
    </source>
</evidence>
<feature type="region of interest" description="Disordered" evidence="11">
    <location>
        <begin position="138"/>
        <end position="238"/>
    </location>
</feature>
<dbReference type="GO" id="GO:0042073">
    <property type="term" value="P:intraciliary transport"/>
    <property type="evidence" value="ECO:0007669"/>
    <property type="project" value="TreeGrafter"/>
</dbReference>
<keyword evidence="6" id="KW-0206">Cytoskeleton</keyword>
<feature type="compositionally biased region" description="Basic and acidic residues" evidence="11">
    <location>
        <begin position="470"/>
        <end position="480"/>
    </location>
</feature>
<dbReference type="PANTHER" id="PTHR31363:SF0">
    <property type="entry name" value="TRAF3-INTERACTING PROTEIN 1"/>
    <property type="match status" value="1"/>
</dbReference>
<feature type="compositionally biased region" description="Polar residues" evidence="11">
    <location>
        <begin position="402"/>
        <end position="412"/>
    </location>
</feature>
<accession>A0A8T1VEU6</accession>
<evidence type="ECO:0000256" key="10">
    <source>
        <dbReference type="SAM" id="Coils"/>
    </source>
</evidence>
<evidence type="ECO:0000256" key="1">
    <source>
        <dbReference type="ARBA" id="ARBA00004120"/>
    </source>
</evidence>
<evidence type="ECO:0000256" key="8">
    <source>
        <dbReference type="ARBA" id="ARBA00043971"/>
    </source>
</evidence>
<organism evidence="14 15">
    <name type="scientific">Phytophthora pseudosyringae</name>
    <dbReference type="NCBI Taxonomy" id="221518"/>
    <lineage>
        <taxon>Eukaryota</taxon>
        <taxon>Sar</taxon>
        <taxon>Stramenopiles</taxon>
        <taxon>Oomycota</taxon>
        <taxon>Peronosporomycetes</taxon>
        <taxon>Peronosporales</taxon>
        <taxon>Peronosporaceae</taxon>
        <taxon>Phytophthora</taxon>
    </lineage>
</organism>
<evidence type="ECO:0000256" key="11">
    <source>
        <dbReference type="SAM" id="MobiDB-lite"/>
    </source>
</evidence>
<evidence type="ECO:0000256" key="9">
    <source>
        <dbReference type="ARBA" id="ARBA00070492"/>
    </source>
</evidence>
<keyword evidence="5 10" id="KW-0175">Coiled coil</keyword>
<comment type="caution">
    <text evidence="14">The sequence shown here is derived from an EMBL/GenBank/DDBJ whole genome shotgun (WGS) entry which is preliminary data.</text>
</comment>
<feature type="compositionally biased region" description="Low complexity" evidence="11">
    <location>
        <begin position="483"/>
        <end position="499"/>
    </location>
</feature>
<feature type="compositionally biased region" description="Basic and acidic residues" evidence="11">
    <location>
        <begin position="166"/>
        <end position="196"/>
    </location>
</feature>
<dbReference type="GO" id="GO:0008017">
    <property type="term" value="F:microtubule binding"/>
    <property type="evidence" value="ECO:0007669"/>
    <property type="project" value="InterPro"/>
</dbReference>
<feature type="coiled-coil region" evidence="10">
    <location>
        <begin position="658"/>
        <end position="724"/>
    </location>
</feature>
<dbReference type="GO" id="GO:0030992">
    <property type="term" value="C:intraciliary transport particle B"/>
    <property type="evidence" value="ECO:0007669"/>
    <property type="project" value="TreeGrafter"/>
</dbReference>
<dbReference type="InterPro" id="IPR018799">
    <property type="entry name" value="TRAF3IP1"/>
</dbReference>
<dbReference type="GO" id="GO:0060271">
    <property type="term" value="P:cilium assembly"/>
    <property type="evidence" value="ECO:0007669"/>
    <property type="project" value="TreeGrafter"/>
</dbReference>
<reference evidence="14" key="1">
    <citation type="submission" date="2021-02" db="EMBL/GenBank/DDBJ databases">
        <authorList>
            <person name="Palmer J.M."/>
        </authorList>
    </citation>
    <scope>NUCLEOTIDE SEQUENCE</scope>
    <source>
        <strain evidence="14">SCRP734</strain>
    </source>
</reference>
<dbReference type="PANTHER" id="PTHR31363">
    <property type="entry name" value="TRAF3-INTERACTING PROTEIN 1"/>
    <property type="match status" value="1"/>
</dbReference>
<evidence type="ECO:0000313" key="14">
    <source>
        <dbReference type="EMBL" id="KAG7379685.1"/>
    </source>
</evidence>
<dbReference type="GO" id="GO:0048731">
    <property type="term" value="P:system development"/>
    <property type="evidence" value="ECO:0007669"/>
    <property type="project" value="UniProtKB-ARBA"/>
</dbReference>
<dbReference type="GO" id="GO:0070507">
    <property type="term" value="P:regulation of microtubule cytoskeleton organization"/>
    <property type="evidence" value="ECO:0007669"/>
    <property type="project" value="TreeGrafter"/>
</dbReference>
<comment type="subcellular location">
    <subcellularLocation>
        <location evidence="2">Cytoplasm</location>
        <location evidence="2">Cytoskeleton</location>
        <location evidence="2">Cilium axoneme</location>
    </subcellularLocation>
    <subcellularLocation>
        <location evidence="1">Cytoplasm</location>
        <location evidence="1">Cytoskeleton</location>
        <location evidence="1">Cilium basal body</location>
    </subcellularLocation>
</comment>
<comment type="similarity">
    <text evidence="8">Belongs to the TRAF3IP1 family.</text>
</comment>
<dbReference type="Pfam" id="PF17749">
    <property type="entry name" value="MIP-T3_C"/>
    <property type="match status" value="1"/>
</dbReference>
<dbReference type="OrthoDB" id="10258914at2759"/>
<keyword evidence="3" id="KW-0963">Cytoplasm</keyword>
<keyword evidence="15" id="KW-1185">Reference proteome</keyword>
<evidence type="ECO:0000313" key="15">
    <source>
        <dbReference type="Proteomes" id="UP000694044"/>
    </source>
</evidence>
<evidence type="ECO:0000256" key="3">
    <source>
        <dbReference type="ARBA" id="ARBA00022490"/>
    </source>
</evidence>
<feature type="region of interest" description="Disordered" evidence="11">
    <location>
        <begin position="387"/>
        <end position="625"/>
    </location>
</feature>
<feature type="domain" description="TRAF3-interacting protein 1 N-terminal" evidence="12">
    <location>
        <begin position="255"/>
        <end position="365"/>
    </location>
</feature>
<dbReference type="Pfam" id="PF10243">
    <property type="entry name" value="MIP-T3"/>
    <property type="match status" value="2"/>
</dbReference>
<gene>
    <name evidence="14" type="primary">TRAF3IP1_2</name>
    <name evidence="14" type="ORF">PHYPSEUDO_008285</name>
</gene>
<evidence type="ECO:0000259" key="12">
    <source>
        <dbReference type="Pfam" id="PF10243"/>
    </source>
</evidence>
<proteinExistence type="inferred from homology"/>
<feature type="compositionally biased region" description="Low complexity" evidence="11">
    <location>
        <begin position="197"/>
        <end position="220"/>
    </location>
</feature>
<keyword evidence="7" id="KW-0966">Cell projection</keyword>
<feature type="domain" description="TRAF3-interacting protein 1 C-terminal" evidence="13">
    <location>
        <begin position="567"/>
        <end position="739"/>
    </location>
</feature>
<dbReference type="GO" id="GO:0048513">
    <property type="term" value="P:animal organ development"/>
    <property type="evidence" value="ECO:0007669"/>
    <property type="project" value="UniProtKB-ARBA"/>
</dbReference>
<dbReference type="FunFam" id="1.10.418.50:FF:000001">
    <property type="entry name" value="TRAF3-interacting protein 1 isoform X1"/>
    <property type="match status" value="2"/>
</dbReference>
<protein>
    <recommendedName>
        <fullName evidence="9">TRAF3-interacting protein 1</fullName>
    </recommendedName>
</protein>
<evidence type="ECO:0000256" key="6">
    <source>
        <dbReference type="ARBA" id="ARBA00023212"/>
    </source>
</evidence>
<keyword evidence="4" id="KW-0970">Cilium biogenesis/degradation</keyword>
<sequence>MGDSLETLIARTQEQLQPLIAKPKLADKLLAKPPFRFLHDVFTAVTQSTGFGKGLYNDFELGSANLKDKPQKTAFLDKMVVCVGQCLGKDVDVRSSKIVAGLEPENTNLLLQSLAQAAKDKSLDWNKAVQAALAKVPSVTAEGEVAPGSAPAAASPPAVAEAARPSSKDRSGSAEAKEKEKARRESVPERKAESKGSSEAAPPRSAESKGEAASSKQSAAPETSRAAPGRSSNSSKDNNLDEALLQSVAECNGDIERTKTLVEQVITKPKMAPKLLGKPPFRFLHDVISEVTRATGFAEGLFSGEELDSGAIKDKGPKMDYLSKIILCVGCQLNVEVEAKPAKIVAGLEPEATCKFLQLLAVACKAGSSKEAVQRVLAGDTAIRSAGANVKKPGSRERTPETRQPSRSSSPPENKPRVEPQPAAGAKEKPKEAEPGSFSGAMKPLAVKSSAGDADNDGDGGNLRFGSAEAKTDGGDDADVRMGTSAPGTSGTSRTSRPTTARRRPPKLKENVTEVGRLMVPDAKAAPVAGIMKDGDNNDTDSEDEAAGAAGGDDASNQPHSALLPGDAGAHGRLVRDILKDQNAEEAARRAKEGEDTAAGATNEAETGIRLGRRTKSFKPERMNSSSAAAASSLAEMNALRADIQRLCQAANPVGKSVEFVHEDLDAMSKELEFWRKEYARKRDALADEQKRTEEALQPLQVQLREVEEQVKEQLHKINTLKAVIAKNEEKTHQLLRMVVSA</sequence>
<evidence type="ECO:0000256" key="7">
    <source>
        <dbReference type="ARBA" id="ARBA00023273"/>
    </source>
</evidence>
<feature type="compositionally biased region" description="Basic and acidic residues" evidence="11">
    <location>
        <begin position="574"/>
        <end position="595"/>
    </location>
</feature>
<evidence type="ECO:0000256" key="4">
    <source>
        <dbReference type="ARBA" id="ARBA00022794"/>
    </source>
</evidence>
<dbReference type="GO" id="GO:0036064">
    <property type="term" value="C:ciliary basal body"/>
    <property type="evidence" value="ECO:0007669"/>
    <property type="project" value="TreeGrafter"/>
</dbReference>